<dbReference type="GO" id="GO:0005524">
    <property type="term" value="F:ATP binding"/>
    <property type="evidence" value="ECO:0007669"/>
    <property type="project" value="UniProtKB-UniRule"/>
</dbReference>
<dbReference type="InterPro" id="IPR005863">
    <property type="entry name" value="UDP-N-AcMur_synth"/>
</dbReference>
<dbReference type="Proteomes" id="UP000678545">
    <property type="component" value="Unassembled WGS sequence"/>
</dbReference>
<dbReference type="PANTHER" id="PTHR43024:SF1">
    <property type="entry name" value="UDP-N-ACETYLMURAMOYL-TRIPEPTIDE--D-ALANYL-D-ALANINE LIGASE"/>
    <property type="match status" value="1"/>
</dbReference>
<protein>
    <recommendedName>
        <fullName evidence="10 11">UDP-N-acetylmuramoyl-tripeptide--D-alanyl-D-alanine ligase</fullName>
        <ecNumber evidence="10 11">6.3.2.10</ecNumber>
    </recommendedName>
    <alternativeName>
        <fullName evidence="10">D-alanyl-D-alanine-adding enzyme</fullName>
    </alternativeName>
</protein>
<accession>A0A941E268</accession>
<dbReference type="Gene3D" id="3.40.1190.10">
    <property type="entry name" value="Mur-like, catalytic domain"/>
    <property type="match status" value="1"/>
</dbReference>
<sequence length="460" mass="48884">MQASLQELEGQVVNSRATGNVLFKGISTDSRKITSGNLFVALKGENFDAHDFLNDVIAAGAVGVIVERIPQGFEAPALLVPDTKRALGEIARYWRQQFSLPLIAVTGSNGKTTVKEMIASILSTHYGTDRVLATKGNLNNEIGVPLTLFGLHASQQAAVLELGMNHPGEIAVLSATAQATVALVNNAQREHQEFMQTVEAVAIENGCVLQSLSSEGLAVYPYGDAFTPIWQKQAAHCQHLSFGLDPNADVSATFLVKDFGSDVELTVRGAKTRLQLTAAGQHNVLNALAATACCTAIGIPMSAIVAGLEAFSPVAGRLQPKQAALGARIIDDTYNANPDSVKAAIEVLAGASHRKILVLGDMGEVGADGIEFHREVGAYAKQCGIDVLMSLGQLAKASSQAFGESGQHFDEIQGLHLALEKLASSDNTILVKGSRFMKMERVVAQLMYPTQIENQISLKQ</sequence>
<dbReference type="RefSeq" id="WP_212675032.1">
    <property type="nucleotide sequence ID" value="NZ_JAGSPJ010000002.1"/>
</dbReference>
<keyword evidence="16" id="KW-1185">Reference proteome</keyword>
<dbReference type="Gene3D" id="3.90.190.20">
    <property type="entry name" value="Mur ligase, C-terminal domain"/>
    <property type="match status" value="1"/>
</dbReference>
<proteinExistence type="inferred from homology"/>
<dbReference type="Gene3D" id="3.40.1390.10">
    <property type="entry name" value="MurE/MurF, N-terminal domain"/>
    <property type="match status" value="1"/>
</dbReference>
<evidence type="ECO:0000256" key="7">
    <source>
        <dbReference type="ARBA" id="ARBA00022984"/>
    </source>
</evidence>
<dbReference type="InterPro" id="IPR035911">
    <property type="entry name" value="MurE/MurF_N"/>
</dbReference>
<evidence type="ECO:0000256" key="4">
    <source>
        <dbReference type="ARBA" id="ARBA00022741"/>
    </source>
</evidence>
<reference evidence="15" key="1">
    <citation type="submission" date="2021-04" db="EMBL/GenBank/DDBJ databases">
        <title>novel species isolated from subtropical streams in China.</title>
        <authorList>
            <person name="Lu H."/>
        </authorList>
    </citation>
    <scope>NUCLEOTIDE SEQUENCE</scope>
    <source>
        <strain evidence="15">FT137W</strain>
    </source>
</reference>
<comment type="pathway">
    <text evidence="10 11">Cell wall biogenesis; peptidoglycan biosynthesis.</text>
</comment>
<dbReference type="Pfam" id="PF08245">
    <property type="entry name" value="Mur_ligase_M"/>
    <property type="match status" value="1"/>
</dbReference>
<dbReference type="InterPro" id="IPR000713">
    <property type="entry name" value="Mur_ligase_N"/>
</dbReference>
<evidence type="ECO:0000256" key="10">
    <source>
        <dbReference type="HAMAP-Rule" id="MF_02019"/>
    </source>
</evidence>
<keyword evidence="2 10" id="KW-0436">Ligase</keyword>
<evidence type="ECO:0000313" key="15">
    <source>
        <dbReference type="EMBL" id="MBR7799616.1"/>
    </source>
</evidence>
<evidence type="ECO:0000256" key="5">
    <source>
        <dbReference type="ARBA" id="ARBA00022840"/>
    </source>
</evidence>
<dbReference type="GO" id="GO:0051301">
    <property type="term" value="P:cell division"/>
    <property type="evidence" value="ECO:0007669"/>
    <property type="project" value="UniProtKB-KW"/>
</dbReference>
<keyword evidence="5 10" id="KW-0067">ATP-binding</keyword>
<dbReference type="GO" id="GO:0008360">
    <property type="term" value="P:regulation of cell shape"/>
    <property type="evidence" value="ECO:0007669"/>
    <property type="project" value="UniProtKB-KW"/>
</dbReference>
<feature type="binding site" evidence="10">
    <location>
        <begin position="107"/>
        <end position="113"/>
    </location>
    <ligand>
        <name>ATP</name>
        <dbReference type="ChEBI" id="CHEBI:30616"/>
    </ligand>
</feature>
<dbReference type="AlphaFoldDB" id="A0A941E268"/>
<dbReference type="PANTHER" id="PTHR43024">
    <property type="entry name" value="UDP-N-ACETYLMURAMOYL-TRIPEPTIDE--D-ALANYL-D-ALANINE LIGASE"/>
    <property type="match status" value="1"/>
</dbReference>
<dbReference type="EC" id="6.3.2.10" evidence="10 11"/>
<keyword evidence="4 10" id="KW-0547">Nucleotide-binding</keyword>
<keyword evidence="6 10" id="KW-0133">Cell shape</keyword>
<comment type="catalytic activity">
    <reaction evidence="10 11">
        <text>D-alanyl-D-alanine + UDP-N-acetyl-alpha-D-muramoyl-L-alanyl-gamma-D-glutamyl-meso-2,6-diaminopimelate + ATP = UDP-N-acetyl-alpha-D-muramoyl-L-alanyl-gamma-D-glutamyl-meso-2,6-diaminopimeloyl-D-alanyl-D-alanine + ADP + phosphate + H(+)</text>
        <dbReference type="Rhea" id="RHEA:28374"/>
        <dbReference type="ChEBI" id="CHEBI:15378"/>
        <dbReference type="ChEBI" id="CHEBI:30616"/>
        <dbReference type="ChEBI" id="CHEBI:43474"/>
        <dbReference type="ChEBI" id="CHEBI:57822"/>
        <dbReference type="ChEBI" id="CHEBI:61386"/>
        <dbReference type="ChEBI" id="CHEBI:83905"/>
        <dbReference type="ChEBI" id="CHEBI:456216"/>
        <dbReference type="EC" id="6.3.2.10"/>
    </reaction>
</comment>
<evidence type="ECO:0000256" key="3">
    <source>
        <dbReference type="ARBA" id="ARBA00022618"/>
    </source>
</evidence>
<dbReference type="InterPro" id="IPR004101">
    <property type="entry name" value="Mur_ligase_C"/>
</dbReference>
<dbReference type="GO" id="GO:0071555">
    <property type="term" value="P:cell wall organization"/>
    <property type="evidence" value="ECO:0007669"/>
    <property type="project" value="UniProtKB-KW"/>
</dbReference>
<dbReference type="SUPFAM" id="SSF53244">
    <property type="entry name" value="MurD-like peptide ligases, peptide-binding domain"/>
    <property type="match status" value="1"/>
</dbReference>
<dbReference type="SUPFAM" id="SSF53623">
    <property type="entry name" value="MurD-like peptide ligases, catalytic domain"/>
    <property type="match status" value="1"/>
</dbReference>
<dbReference type="InterPro" id="IPR036565">
    <property type="entry name" value="Mur-like_cat_sf"/>
</dbReference>
<evidence type="ECO:0000256" key="2">
    <source>
        <dbReference type="ARBA" id="ARBA00022598"/>
    </source>
</evidence>
<keyword evidence="9 10" id="KW-0961">Cell wall biogenesis/degradation</keyword>
<gene>
    <name evidence="10 15" type="primary">murF</name>
    <name evidence="15" type="ORF">KDM90_06360</name>
</gene>
<feature type="domain" description="Mur ligase central" evidence="14">
    <location>
        <begin position="105"/>
        <end position="293"/>
    </location>
</feature>
<dbReference type="HAMAP" id="MF_02019">
    <property type="entry name" value="MurF"/>
    <property type="match status" value="1"/>
</dbReference>
<keyword evidence="1 10" id="KW-0963">Cytoplasm</keyword>
<dbReference type="InterPro" id="IPR013221">
    <property type="entry name" value="Mur_ligase_cen"/>
</dbReference>
<dbReference type="GO" id="GO:0009252">
    <property type="term" value="P:peptidoglycan biosynthetic process"/>
    <property type="evidence" value="ECO:0007669"/>
    <property type="project" value="UniProtKB-UniRule"/>
</dbReference>
<keyword evidence="7 10" id="KW-0573">Peptidoglycan synthesis</keyword>
<evidence type="ECO:0000256" key="1">
    <source>
        <dbReference type="ARBA" id="ARBA00022490"/>
    </source>
</evidence>
<evidence type="ECO:0000256" key="6">
    <source>
        <dbReference type="ARBA" id="ARBA00022960"/>
    </source>
</evidence>
<name>A0A941E268_9BURK</name>
<comment type="function">
    <text evidence="10 11">Involved in cell wall formation. Catalyzes the final step in the synthesis of UDP-N-acetylmuramoyl-pentapeptide, the precursor of murein.</text>
</comment>
<dbReference type="Pfam" id="PF02875">
    <property type="entry name" value="Mur_ligase_C"/>
    <property type="match status" value="1"/>
</dbReference>
<dbReference type="InterPro" id="IPR036615">
    <property type="entry name" value="Mur_ligase_C_dom_sf"/>
</dbReference>
<feature type="domain" description="Mur ligase N-terminal catalytic" evidence="12">
    <location>
        <begin position="24"/>
        <end position="93"/>
    </location>
</feature>
<keyword evidence="3 10" id="KW-0132">Cell division</keyword>
<dbReference type="EMBL" id="JAGSPJ010000002">
    <property type="protein sequence ID" value="MBR7799616.1"/>
    <property type="molecule type" value="Genomic_DNA"/>
</dbReference>
<feature type="domain" description="Mur ligase C-terminal" evidence="13">
    <location>
        <begin position="316"/>
        <end position="435"/>
    </location>
</feature>
<dbReference type="InterPro" id="IPR051046">
    <property type="entry name" value="MurCDEF_CellWall_CoF430Synth"/>
</dbReference>
<comment type="subcellular location">
    <subcellularLocation>
        <location evidence="10 11">Cytoplasm</location>
    </subcellularLocation>
</comment>
<keyword evidence="8 10" id="KW-0131">Cell cycle</keyword>
<comment type="similarity">
    <text evidence="10">Belongs to the MurCDEF family. MurF subfamily.</text>
</comment>
<evidence type="ECO:0000256" key="11">
    <source>
        <dbReference type="RuleBase" id="RU004136"/>
    </source>
</evidence>
<evidence type="ECO:0000256" key="9">
    <source>
        <dbReference type="ARBA" id="ARBA00023316"/>
    </source>
</evidence>
<evidence type="ECO:0000259" key="13">
    <source>
        <dbReference type="Pfam" id="PF02875"/>
    </source>
</evidence>
<evidence type="ECO:0000259" key="14">
    <source>
        <dbReference type="Pfam" id="PF08245"/>
    </source>
</evidence>
<dbReference type="GO" id="GO:0047480">
    <property type="term" value="F:UDP-N-acetylmuramoyl-tripeptide-D-alanyl-D-alanine ligase activity"/>
    <property type="evidence" value="ECO:0007669"/>
    <property type="project" value="UniProtKB-UniRule"/>
</dbReference>
<evidence type="ECO:0000259" key="12">
    <source>
        <dbReference type="Pfam" id="PF01225"/>
    </source>
</evidence>
<comment type="caution">
    <text evidence="15">The sequence shown here is derived from an EMBL/GenBank/DDBJ whole genome shotgun (WGS) entry which is preliminary data.</text>
</comment>
<dbReference type="SUPFAM" id="SSF63418">
    <property type="entry name" value="MurE/MurF N-terminal domain"/>
    <property type="match status" value="1"/>
</dbReference>
<dbReference type="GO" id="GO:0005737">
    <property type="term" value="C:cytoplasm"/>
    <property type="evidence" value="ECO:0007669"/>
    <property type="project" value="UniProtKB-SubCell"/>
</dbReference>
<dbReference type="Pfam" id="PF01225">
    <property type="entry name" value="Mur_ligase"/>
    <property type="match status" value="1"/>
</dbReference>
<evidence type="ECO:0000313" key="16">
    <source>
        <dbReference type="Proteomes" id="UP000678545"/>
    </source>
</evidence>
<dbReference type="NCBIfam" id="TIGR01143">
    <property type="entry name" value="murF"/>
    <property type="match status" value="1"/>
</dbReference>
<organism evidence="15 16">
    <name type="scientific">Undibacterium fentianense</name>
    <dbReference type="NCBI Taxonomy" id="2828728"/>
    <lineage>
        <taxon>Bacteria</taxon>
        <taxon>Pseudomonadati</taxon>
        <taxon>Pseudomonadota</taxon>
        <taxon>Betaproteobacteria</taxon>
        <taxon>Burkholderiales</taxon>
        <taxon>Oxalobacteraceae</taxon>
        <taxon>Undibacterium</taxon>
    </lineage>
</organism>
<evidence type="ECO:0000256" key="8">
    <source>
        <dbReference type="ARBA" id="ARBA00023306"/>
    </source>
</evidence>